<reference evidence="2" key="1">
    <citation type="journal article" date="2015" name="PLoS ONE">
        <title>Evolutionary analysis of mitogenomes from parasitic and free-living flatworms.</title>
        <authorList>
            <person name="Sola E."/>
            <person name="Alvarez-Presas M."/>
            <person name="Frias-Lopez C."/>
            <person name="Littlewood D.T."/>
            <person name="Rozas J."/>
            <person name="Riutort M."/>
        </authorList>
    </citation>
    <scope>NUCLEOTIDE SEQUENCE</scope>
</reference>
<feature type="non-terminal residue" evidence="2">
    <location>
        <position position="1"/>
    </location>
</feature>
<feature type="transmembrane region" description="Helical" evidence="1">
    <location>
        <begin position="12"/>
        <end position="34"/>
    </location>
</feature>
<accession>A0A0E3ZCS2</accession>
<sequence length="77" mass="8753">LLNLHSFRLLKFLIIVEIIMIIIFILVNLCTIKYEICFSLIYLSIASCEASIGLSILVNILNFEDKNNVKGGIFISF</sequence>
<organism evidence="2">
    <name type="scientific">Obama sp. MAP-2014</name>
    <dbReference type="NCBI Taxonomy" id="1520506"/>
    <lineage>
        <taxon>Eukaryota</taxon>
        <taxon>Metazoa</taxon>
        <taxon>Spiralia</taxon>
        <taxon>Lophotrochozoa</taxon>
        <taxon>Platyhelminthes</taxon>
        <taxon>Rhabditophora</taxon>
        <taxon>Seriata</taxon>
        <taxon>Tricladida</taxon>
        <taxon>Continenticola</taxon>
        <taxon>Geoplanoidea</taxon>
        <taxon>Geoplanidae</taxon>
        <taxon>Geoplaninae</taxon>
        <taxon>Obama</taxon>
    </lineage>
</organism>
<feature type="transmembrane region" description="Helical" evidence="1">
    <location>
        <begin position="40"/>
        <end position="61"/>
    </location>
</feature>
<gene>
    <name evidence="2" type="primary">nad4l</name>
</gene>
<keyword evidence="2" id="KW-0496">Mitochondrion</keyword>
<dbReference type="Gene3D" id="1.10.287.3510">
    <property type="match status" value="1"/>
</dbReference>
<protein>
    <submittedName>
        <fullName evidence="2">NADH dehydrogenase subunit 4L</fullName>
    </submittedName>
</protein>
<keyword evidence="1" id="KW-1133">Transmembrane helix</keyword>
<evidence type="ECO:0000256" key="1">
    <source>
        <dbReference type="SAM" id="Phobius"/>
    </source>
</evidence>
<dbReference type="AlphaFoldDB" id="A0A0E3ZCS2"/>
<name>A0A0E3ZCS2_9PLAT</name>
<keyword evidence="1" id="KW-0812">Transmembrane</keyword>
<geneLocation type="mitochondrion" evidence="2"/>
<evidence type="ECO:0000313" key="2">
    <source>
        <dbReference type="EMBL" id="AKC99395.1"/>
    </source>
</evidence>
<dbReference type="EMBL" id="KP208777">
    <property type="protein sequence ID" value="AKC99395.1"/>
    <property type="molecule type" value="Genomic_DNA"/>
</dbReference>
<proteinExistence type="predicted"/>
<keyword evidence="1" id="KW-0472">Membrane</keyword>